<feature type="domain" description="Fibronectin type-III" evidence="4">
    <location>
        <begin position="1015"/>
        <end position="1109"/>
    </location>
</feature>
<feature type="domain" description="Fibronectin type-III" evidence="4">
    <location>
        <begin position="816"/>
        <end position="908"/>
    </location>
</feature>
<feature type="domain" description="Fibronectin type-III" evidence="4">
    <location>
        <begin position="914"/>
        <end position="1006"/>
    </location>
</feature>
<feature type="domain" description="Fibronectin type-III" evidence="4">
    <location>
        <begin position="1313"/>
        <end position="1408"/>
    </location>
</feature>
<reference evidence="5 6" key="1">
    <citation type="journal article" date="2012" name="Extremophiles">
        <title>Thermotomaculum hydrothermale gen. nov., sp. nov., a novel heterotrophic thermophile within the phylum Acidobacteria from a deep-sea hydrothermal vent chimney in the Southern Okinawa Trough.</title>
        <authorList>
            <person name="Izumi H."/>
            <person name="Nunoura T."/>
            <person name="Miyazaki M."/>
            <person name="Mino S."/>
            <person name="Toki T."/>
            <person name="Takai K."/>
            <person name="Sako Y."/>
            <person name="Sawabe T."/>
            <person name="Nakagawa S."/>
        </authorList>
    </citation>
    <scope>NUCLEOTIDE SEQUENCE [LARGE SCALE GENOMIC DNA]</scope>
    <source>
        <strain evidence="5 6">AC55</strain>
    </source>
</reference>
<dbReference type="Proteomes" id="UP000595564">
    <property type="component" value="Chromosome"/>
</dbReference>
<name>A0A7R6SZS6_9BACT</name>
<dbReference type="InterPro" id="IPR050713">
    <property type="entry name" value="RTP_Phos/Ushers"/>
</dbReference>
<protein>
    <recommendedName>
        <fullName evidence="4">Fibronectin type-III domain-containing protein</fullName>
    </recommendedName>
</protein>
<feature type="compositionally biased region" description="Polar residues" evidence="2">
    <location>
        <begin position="897"/>
        <end position="913"/>
    </location>
</feature>
<evidence type="ECO:0000259" key="4">
    <source>
        <dbReference type="PROSITE" id="PS50853"/>
    </source>
</evidence>
<dbReference type="EMBL" id="AP017470">
    <property type="protein sequence ID" value="BBB33105.1"/>
    <property type="molecule type" value="Genomic_DNA"/>
</dbReference>
<dbReference type="Gene3D" id="2.130.10.130">
    <property type="entry name" value="Integrin alpha, N-terminal"/>
    <property type="match status" value="3"/>
</dbReference>
<feature type="domain" description="Fibronectin type-III" evidence="4">
    <location>
        <begin position="1118"/>
        <end position="1214"/>
    </location>
</feature>
<feature type="chain" id="PRO_5032539133" description="Fibronectin type-III domain-containing protein" evidence="3">
    <location>
        <begin position="21"/>
        <end position="1953"/>
    </location>
</feature>
<dbReference type="Gene3D" id="2.60.40.10">
    <property type="entry name" value="Immunoglobulins"/>
    <property type="match status" value="8"/>
</dbReference>
<accession>A0A7R6SZS6</accession>
<dbReference type="RefSeq" id="WP_201327403.1">
    <property type="nucleotide sequence ID" value="NZ_AP017470.1"/>
</dbReference>
<dbReference type="KEGG" id="thyd:TTHT_1617"/>
<evidence type="ECO:0000256" key="2">
    <source>
        <dbReference type="SAM" id="MobiDB-lite"/>
    </source>
</evidence>
<dbReference type="InterPro" id="IPR028994">
    <property type="entry name" value="Integrin_alpha_N"/>
</dbReference>
<evidence type="ECO:0000313" key="6">
    <source>
        <dbReference type="Proteomes" id="UP000595564"/>
    </source>
</evidence>
<gene>
    <name evidence="5" type="ORF">TTHT_1617</name>
</gene>
<feature type="domain" description="Fibronectin type-III" evidence="4">
    <location>
        <begin position="1639"/>
        <end position="1734"/>
    </location>
</feature>
<dbReference type="SUPFAM" id="SSF69318">
    <property type="entry name" value="Integrin alpha N-terminal domain"/>
    <property type="match status" value="2"/>
</dbReference>
<dbReference type="PROSITE" id="PS50853">
    <property type="entry name" value="FN3"/>
    <property type="match status" value="8"/>
</dbReference>
<dbReference type="PANTHER" id="PTHR46957">
    <property type="entry name" value="CYTOKINE RECEPTOR"/>
    <property type="match status" value="1"/>
</dbReference>
<dbReference type="InterPro" id="IPR036116">
    <property type="entry name" value="FN3_sf"/>
</dbReference>
<dbReference type="Pfam" id="PF00041">
    <property type="entry name" value="fn3"/>
    <property type="match status" value="4"/>
</dbReference>
<organism evidence="5 6">
    <name type="scientific">Thermotomaculum hydrothermale</name>
    <dbReference type="NCBI Taxonomy" id="981385"/>
    <lineage>
        <taxon>Bacteria</taxon>
        <taxon>Pseudomonadati</taxon>
        <taxon>Acidobacteriota</taxon>
        <taxon>Holophagae</taxon>
        <taxon>Thermotomaculales</taxon>
        <taxon>Thermotomaculaceae</taxon>
        <taxon>Thermotomaculum</taxon>
    </lineage>
</organism>
<dbReference type="GO" id="GO:0016020">
    <property type="term" value="C:membrane"/>
    <property type="evidence" value="ECO:0007669"/>
    <property type="project" value="UniProtKB-SubCell"/>
</dbReference>
<dbReference type="CDD" id="cd00063">
    <property type="entry name" value="FN3"/>
    <property type="match status" value="7"/>
</dbReference>
<feature type="region of interest" description="Disordered" evidence="2">
    <location>
        <begin position="897"/>
        <end position="917"/>
    </location>
</feature>
<proteinExistence type="predicted"/>
<sequence>MYKKLFFYLLIILSISVTNGYGQTFSQATLTFNNNTITIQDTGYKNTHPCMADFDGDGDLDLIVGTNKTSLVYYRNDDIDTNVGGTDSTLDGTRLTLVSRALIPEIRDINNNVLYNFVPAAGDLDGDGLIDLIIGAYDGTVYFLKNNGVINGVPDFADPQILIPDDNKTAAAPALADIDGDGDLDLFVGYSNGVVDYYENTGDSNNYNYTLNTSDILGTYNTYQYVIPFLYDINGDGIYDILLGRKYNTLVYYTGDNSSGSITFTHQTDKWNNLSFDSFTSPVLVDLKNDGNIELVVGQYNGEIYLYTDALTTPSLLTKSFGSIDLGYLATPLLIDMDNDGDLDLLVAHNNQIAYIENTSSDSSLNFNLNNISLIITTYAIKSLDVWDYDNDGDLDIFFGTASGGIGLLKNNGISGGIFSFTEEVIGNGYSPSTESFDGMYTPNPDAAVCIADLDGDGDMDFLIANQYGTSTFYRNDDINTNAGGNDQTLDGWQAGNFVRVKDGYGTGDSYFPFALSSYCSIKARDLDGDGDYDFLITGTDGKVYKITNTGTTTNPNYEKDSNPLSSVPQFDDQSTYLINTKLDIRDFNGDGWYDLVLGGADGGLKFYVNTASQDTTPPTEPGNFAGQALSESKIRLTWDISTDLNGTGVKEYVLKRYNAGNLEKTVIIQDPVASMYVDTGLTEETTYDYEIYAVDYAGNQSTTATVTEATGPAPYLDHYAISIPSGTVGSNFSVSFQAISNYGFIMDSYNETANITVSEGSISPTQVTFADGEAQVTFSYTNDSATDNIQLILTISNSDNSVSNNSDPISVDLIPPSTPVFTEVTPQSSTSVSLKWGEVTDTGGASNYYIDIYRNGTKIITVSGTSTSYTDNSCSPNTEYTYYLKSRDSVGNVSPASSSITVTTPESEQDTVPPSIPTGLTVVSTGENFIAIKWDPSTDTGGSGLGGYKIYRGPSEIATVGPNTTTYTDEGLQPDTEYTYHVRAFDNAGNYSDFSDGLTVRTRPHEEDTTPPTTPQNLQAQTVDDNSIRLTWEASSDSGGSGLAGYRIYREDVDNYGTAIAVVDASTTEYTNTGLQAGTTYRYKVKAVDNAGNMSDFSNVAEATTTDSSADTESPSVPTNIQLTALSPSDARISWDASTDNVAVAGYEIFQVTPSNNPFQNYDYTLIGQTSETTYVISGLNPGETYNFCVRAIDTSGNKSRYSEIKEITMPNASDDHNPPTPPQNLRFVSVSSSSVIIEFDPATDNESGVKLYHIFRNDSEIAQTDTLSFEDSDVQVNETYEYYVTAEDWNGNVSEPSNTISTIIPMEDNDPPSTPSNLTYTATPDYVTLTWGMSYDEISGVDHYEVQKVNSPFKAKAEPYAVTTETTFTDENVVAGSKYIYYVFAVDRAGNKSVPASISVVVPDSGEEDHTLYFPHIDVSDFWWTGFAVVNTEDSDANVTFRFYDNNGNEVASLDKTIPAKGKIVSTIRNLFNDNVPEGASWYKIETDKKLDGFELFGTTDWHELVGVKIFSKPANKIIYPEIKVDDTYWTGIALINISSEQANVIFKAYDSSGNELTSSNTINIPSYGKDVALVEDLFDSFPAETAYVVAESNQNLIGFELFGYKSHVGLAGLSAIPFEQQDSDNQTKTLKTKGDNSKVLSAIVVSSTEVQLTWDALEPAPDSYRIYEVNEISTPFGTSLDKIKLWGETTDTQYLVTGLTPDTDYKFAVYPVYGENEGDPTNVVSVHTLAGEANSLYTYVCPRIEENFGGTTAIAMVNLGSNNAEIKIQLLGEGASVLEEQTISLNALNKTETQLTSLFSDIPDTAKAVRIISNQKLIAWENFENNCDNGNNDGYYDTLYAFDRALNVVNFTHIAPETYMWDSYVCVWNLSENGNNTNFTAYGTDGTVLGVYPHSILPGDVISDEIHGFIPDDSLLQNIGWVQVTGQGPMNGYFAFSNKEHTLMGAIEGQ</sequence>
<evidence type="ECO:0000313" key="5">
    <source>
        <dbReference type="EMBL" id="BBB33105.1"/>
    </source>
</evidence>
<dbReference type="Pfam" id="PF13517">
    <property type="entry name" value="FG-GAP_3"/>
    <property type="match status" value="2"/>
</dbReference>
<feature type="domain" description="Fibronectin type-III" evidence="4">
    <location>
        <begin position="621"/>
        <end position="715"/>
    </location>
</feature>
<dbReference type="SUPFAM" id="SSF49265">
    <property type="entry name" value="Fibronectin type III"/>
    <property type="match status" value="5"/>
</dbReference>
<dbReference type="InterPro" id="IPR013517">
    <property type="entry name" value="FG-GAP"/>
</dbReference>
<evidence type="ECO:0000256" key="1">
    <source>
        <dbReference type="ARBA" id="ARBA00022729"/>
    </source>
</evidence>
<dbReference type="SMART" id="SM00060">
    <property type="entry name" value="FN3"/>
    <property type="match status" value="8"/>
</dbReference>
<feature type="signal peptide" evidence="3">
    <location>
        <begin position="1"/>
        <end position="20"/>
    </location>
</feature>
<keyword evidence="6" id="KW-1185">Reference proteome</keyword>
<feature type="domain" description="Fibronectin type-III" evidence="4">
    <location>
        <begin position="1223"/>
        <end position="1310"/>
    </location>
</feature>
<dbReference type="InterPro" id="IPR013783">
    <property type="entry name" value="Ig-like_fold"/>
</dbReference>
<dbReference type="InterPro" id="IPR003961">
    <property type="entry name" value="FN3_dom"/>
</dbReference>
<evidence type="ECO:0000256" key="3">
    <source>
        <dbReference type="SAM" id="SignalP"/>
    </source>
</evidence>
<keyword evidence="1 3" id="KW-0732">Signal</keyword>
<dbReference type="PANTHER" id="PTHR46957:SF3">
    <property type="entry name" value="CYTOKINE RECEPTOR"/>
    <property type="match status" value="1"/>
</dbReference>